<keyword evidence="1" id="KW-0411">Iron-sulfur</keyword>
<keyword evidence="1" id="KW-0239">DNA-directed DNA polymerase</keyword>
<dbReference type="PANTHER" id="PTHR10670">
    <property type="entry name" value="DNA POLYMERASE EPSILON CATALYTIC SUBUNIT A"/>
    <property type="match status" value="1"/>
</dbReference>
<dbReference type="InterPro" id="IPR029703">
    <property type="entry name" value="POL2"/>
</dbReference>
<dbReference type="GO" id="GO:0000278">
    <property type="term" value="P:mitotic cell cycle"/>
    <property type="evidence" value="ECO:0007669"/>
    <property type="project" value="TreeGrafter"/>
</dbReference>
<keyword evidence="1" id="KW-0539">Nucleus</keyword>
<feature type="domain" description="DNA polymerase epsilon catalytic subunit A C-terminal" evidence="2">
    <location>
        <begin position="1"/>
        <end position="221"/>
    </location>
</feature>
<evidence type="ECO:0000313" key="4">
    <source>
        <dbReference type="WBParaSite" id="ALUE_0002285201-mRNA-1"/>
    </source>
</evidence>
<dbReference type="GO" id="GO:0006297">
    <property type="term" value="P:nucleotide-excision repair, DNA gap filling"/>
    <property type="evidence" value="ECO:0007669"/>
    <property type="project" value="TreeGrafter"/>
</dbReference>
<dbReference type="SMART" id="SM01159">
    <property type="entry name" value="DUF1744"/>
    <property type="match status" value="1"/>
</dbReference>
<accession>A0A0M3IVS4</accession>
<protein>
    <recommendedName>
        <fullName evidence="1">DNA polymerase epsilon catalytic subunit</fullName>
        <ecNumber evidence="1">2.7.7.7</ecNumber>
    </recommendedName>
</protein>
<sequence length="376" mass="41173">MEKDYVEVSRYLRIPLGNVPADLSLFAADLFYARNLCRYGYVLWASPTRRPDLGGKELDDCRIGVDWNSLCVSEQPAAIVNHSRLCTEVCVELELGALAVSALVHGARIAEAEGGSGSVGFLSSASLSADALFGRVRTIAHYDEAAAVSGALKVLRLMLQDCVKDIHANSNPIADQLIVNIYRWIHTPRAFLYEPAIARAADMLVTKLCLLLVAEQNYVGIKFGEDSEEDHVTSKLSIGNLLPEAAACKETFAQIIVGYISMIGAKAKSEVSSESLMRYREELIENELSERLFCVISKLAAYKEDISMPERTSSREPLHNAPLQLAKCIIHFLALDAPLAQAIDKVVLFCILTCNVFCTATLTTMGSDVLNPLRNS</sequence>
<comment type="subcellular location">
    <subcellularLocation>
        <location evidence="1">Nucleus</location>
    </subcellularLocation>
</comment>
<comment type="similarity">
    <text evidence="1">Belongs to the DNA polymerase type-B family.</text>
</comment>
<dbReference type="GO" id="GO:0003887">
    <property type="term" value="F:DNA-directed DNA polymerase activity"/>
    <property type="evidence" value="ECO:0007669"/>
    <property type="project" value="UniProtKB-KW"/>
</dbReference>
<evidence type="ECO:0000259" key="2">
    <source>
        <dbReference type="SMART" id="SM01159"/>
    </source>
</evidence>
<keyword evidence="1" id="KW-0235">DNA replication</keyword>
<dbReference type="GO" id="GO:0008310">
    <property type="term" value="F:single-stranded DNA 3'-5' DNA exonuclease activity"/>
    <property type="evidence" value="ECO:0007669"/>
    <property type="project" value="TreeGrafter"/>
</dbReference>
<keyword evidence="1" id="KW-0238">DNA-binding</keyword>
<proteinExistence type="inferred from homology"/>
<dbReference type="Proteomes" id="UP000036681">
    <property type="component" value="Unplaced"/>
</dbReference>
<comment type="catalytic activity">
    <reaction evidence="1">
        <text>DNA(n) + a 2'-deoxyribonucleoside 5'-triphosphate = DNA(n+1) + diphosphate</text>
        <dbReference type="Rhea" id="RHEA:22508"/>
        <dbReference type="Rhea" id="RHEA-COMP:17339"/>
        <dbReference type="Rhea" id="RHEA-COMP:17340"/>
        <dbReference type="ChEBI" id="CHEBI:33019"/>
        <dbReference type="ChEBI" id="CHEBI:61560"/>
        <dbReference type="ChEBI" id="CHEBI:173112"/>
        <dbReference type="EC" id="2.7.7.7"/>
    </reaction>
</comment>
<dbReference type="InterPro" id="IPR013697">
    <property type="entry name" value="DNA_pol_e_suA_C"/>
</dbReference>
<dbReference type="GO" id="GO:0008622">
    <property type="term" value="C:epsilon DNA polymerase complex"/>
    <property type="evidence" value="ECO:0007669"/>
    <property type="project" value="InterPro"/>
</dbReference>
<keyword evidence="1" id="KW-0863">Zinc-finger</keyword>
<dbReference type="GO" id="GO:0051539">
    <property type="term" value="F:4 iron, 4 sulfur cluster binding"/>
    <property type="evidence" value="ECO:0007669"/>
    <property type="project" value="UniProtKB-KW"/>
</dbReference>
<dbReference type="GO" id="GO:0006287">
    <property type="term" value="P:base-excision repair, gap-filling"/>
    <property type="evidence" value="ECO:0007669"/>
    <property type="project" value="TreeGrafter"/>
</dbReference>
<name>A0A0M3IVS4_ASCLU</name>
<keyword evidence="1" id="KW-0548">Nucleotidyltransferase</keyword>
<organism evidence="3 4">
    <name type="scientific">Ascaris lumbricoides</name>
    <name type="common">Giant roundworm</name>
    <dbReference type="NCBI Taxonomy" id="6252"/>
    <lineage>
        <taxon>Eukaryota</taxon>
        <taxon>Metazoa</taxon>
        <taxon>Ecdysozoa</taxon>
        <taxon>Nematoda</taxon>
        <taxon>Chromadorea</taxon>
        <taxon>Rhabditida</taxon>
        <taxon>Spirurina</taxon>
        <taxon>Ascaridomorpha</taxon>
        <taxon>Ascaridoidea</taxon>
        <taxon>Ascarididae</taxon>
        <taxon>Ascaris</taxon>
    </lineage>
</organism>
<reference evidence="4" key="1">
    <citation type="submission" date="2017-02" db="UniProtKB">
        <authorList>
            <consortium name="WormBaseParasite"/>
        </authorList>
    </citation>
    <scope>IDENTIFICATION</scope>
</reference>
<dbReference type="GO" id="GO:0045004">
    <property type="term" value="P:DNA replication proofreading"/>
    <property type="evidence" value="ECO:0007669"/>
    <property type="project" value="TreeGrafter"/>
</dbReference>
<dbReference type="GO" id="GO:0003677">
    <property type="term" value="F:DNA binding"/>
    <property type="evidence" value="ECO:0007669"/>
    <property type="project" value="UniProtKB-KW"/>
</dbReference>
<dbReference type="EC" id="2.7.7.7" evidence="1"/>
<comment type="cofactor">
    <cofactor evidence="1">
        <name>[4Fe-4S] cluster</name>
        <dbReference type="ChEBI" id="CHEBI:49883"/>
    </cofactor>
</comment>
<dbReference type="WBParaSite" id="ALUE_0002285201-mRNA-1">
    <property type="protein sequence ID" value="ALUE_0002285201-mRNA-1"/>
    <property type="gene ID" value="ALUE_0002285201"/>
</dbReference>
<evidence type="ECO:0000256" key="1">
    <source>
        <dbReference type="RuleBase" id="RU365029"/>
    </source>
</evidence>
<dbReference type="AlphaFoldDB" id="A0A0M3IVS4"/>
<comment type="function">
    <text evidence="1">DNA polymerase II participates in chromosomal DNA replication.</text>
</comment>
<evidence type="ECO:0000313" key="3">
    <source>
        <dbReference type="Proteomes" id="UP000036681"/>
    </source>
</evidence>
<keyword evidence="1" id="KW-0862">Zinc</keyword>
<keyword evidence="1" id="KW-0408">Iron</keyword>
<dbReference type="PANTHER" id="PTHR10670:SF0">
    <property type="entry name" value="DNA POLYMERASE EPSILON CATALYTIC SUBUNIT A"/>
    <property type="match status" value="1"/>
</dbReference>
<keyword evidence="3" id="KW-1185">Reference proteome</keyword>
<dbReference type="Pfam" id="PF08490">
    <property type="entry name" value="DUF1744"/>
    <property type="match status" value="1"/>
</dbReference>
<keyword evidence="1" id="KW-0479">Metal-binding</keyword>
<dbReference type="GO" id="GO:0006272">
    <property type="term" value="P:leading strand elongation"/>
    <property type="evidence" value="ECO:0007669"/>
    <property type="project" value="TreeGrafter"/>
</dbReference>
<dbReference type="GO" id="GO:0008270">
    <property type="term" value="F:zinc ion binding"/>
    <property type="evidence" value="ECO:0007669"/>
    <property type="project" value="UniProtKB-KW"/>
</dbReference>
<keyword evidence="1" id="KW-0808">Transferase</keyword>
<keyword evidence="1" id="KW-0004">4Fe-4S</keyword>